<dbReference type="Pfam" id="PF04311">
    <property type="entry name" value="DUF459"/>
    <property type="match status" value="1"/>
</dbReference>
<dbReference type="RefSeq" id="WP_064610939.1">
    <property type="nucleotide sequence ID" value="NZ_LXHB01000075.1"/>
</dbReference>
<organism evidence="3 4">
    <name type="scientific">Moraxella catarrhalis</name>
    <name type="common">Branhamella catarrhalis</name>
    <dbReference type="NCBI Taxonomy" id="480"/>
    <lineage>
        <taxon>Bacteria</taxon>
        <taxon>Pseudomonadati</taxon>
        <taxon>Pseudomonadota</taxon>
        <taxon>Gammaproteobacteria</taxon>
        <taxon>Moraxellales</taxon>
        <taxon>Moraxellaceae</taxon>
        <taxon>Moraxella</taxon>
    </lineage>
</organism>
<keyword evidence="4" id="KW-1185">Reference proteome</keyword>
<dbReference type="InterPro" id="IPR051532">
    <property type="entry name" value="Ester_Hydrolysis_Enzymes"/>
</dbReference>
<evidence type="ECO:0000313" key="4">
    <source>
        <dbReference type="Proteomes" id="UP000078228"/>
    </source>
</evidence>
<feature type="compositionally biased region" description="Polar residues" evidence="1">
    <location>
        <begin position="1"/>
        <end position="16"/>
    </location>
</feature>
<dbReference type="PANTHER" id="PTHR30383:SF24">
    <property type="entry name" value="THIOESTERASE 1_PROTEASE 1_LYSOPHOSPHOLIPASE L1"/>
    <property type="match status" value="1"/>
</dbReference>
<dbReference type="Proteomes" id="UP000078228">
    <property type="component" value="Unassembled WGS sequence"/>
</dbReference>
<dbReference type="InterPro" id="IPR007407">
    <property type="entry name" value="DUF459"/>
</dbReference>
<evidence type="ECO:0000256" key="1">
    <source>
        <dbReference type="SAM" id="MobiDB-lite"/>
    </source>
</evidence>
<protein>
    <submittedName>
        <fullName evidence="3">Putative periplasmic protein</fullName>
    </submittedName>
</protein>
<keyword evidence="2" id="KW-1133">Transmembrane helix</keyword>
<accession>A0A198UFM1</accession>
<dbReference type="OrthoDB" id="445620at2"/>
<dbReference type="GO" id="GO:0004622">
    <property type="term" value="F:phosphatidylcholine lysophospholipase activity"/>
    <property type="evidence" value="ECO:0007669"/>
    <property type="project" value="TreeGrafter"/>
</dbReference>
<dbReference type="CDD" id="cd01829">
    <property type="entry name" value="SGNH_hydrolase_peri2"/>
    <property type="match status" value="1"/>
</dbReference>
<dbReference type="PATRIC" id="fig|480.237.peg.1565"/>
<gene>
    <name evidence="3" type="ORF">AO384_1419</name>
</gene>
<dbReference type="AlphaFoldDB" id="A0A198UFM1"/>
<dbReference type="EMBL" id="LXHC01000024">
    <property type="protein sequence ID" value="OAU95228.1"/>
    <property type="molecule type" value="Genomic_DNA"/>
</dbReference>
<keyword evidence="2" id="KW-0472">Membrane</keyword>
<proteinExistence type="predicted"/>
<dbReference type="PANTHER" id="PTHR30383">
    <property type="entry name" value="THIOESTERASE 1/PROTEASE 1/LYSOPHOSPHOLIPASE L1"/>
    <property type="match status" value="1"/>
</dbReference>
<dbReference type="Gene3D" id="3.40.50.1110">
    <property type="entry name" value="SGNH hydrolase"/>
    <property type="match status" value="1"/>
</dbReference>
<reference evidence="3 4" key="1">
    <citation type="journal article" date="2016" name="Genome Biol. Evol.">
        <title>Comparative Genomic Analyses of the Moraxella catarrhalis Serosensitive and Seroresistant Lineages Demonstrate Their Independent Evolution.</title>
        <authorList>
            <person name="Earl J.P."/>
            <person name="de Vries S.P."/>
            <person name="Ahmed A."/>
            <person name="Powell E."/>
            <person name="Schultz M.P."/>
            <person name="Hermans P.W."/>
            <person name="Hill D.J."/>
            <person name="Zhou Z."/>
            <person name="Constantinidou C.I."/>
            <person name="Hu F.Z."/>
            <person name="Bootsma H.J."/>
            <person name="Ehrlich G.D."/>
        </authorList>
    </citation>
    <scope>NUCLEOTIDE SEQUENCE [LARGE SCALE GENOMIC DNA]</scope>
    <source>
        <strain evidence="3 4">Z7542</strain>
    </source>
</reference>
<feature type="region of interest" description="Disordered" evidence="1">
    <location>
        <begin position="1"/>
        <end position="23"/>
    </location>
</feature>
<name>A0A198UFM1_MORCA</name>
<keyword evidence="2" id="KW-0812">Transmembrane</keyword>
<evidence type="ECO:0000256" key="2">
    <source>
        <dbReference type="SAM" id="Phobius"/>
    </source>
</evidence>
<sequence>MQTSNQPTDTIAQTKQYPEPKHIQLKPRPNKPYFHGKSYGYLLMVLCLFAMLGAWIMQNSINAYYLQTYHKSSPLSLLDRYPAWKMGGDIGDKLYAWHGDLTSDINQKNQQIVDYFNDNLAYTPEYQAMMAKSLEFTPTVQMDNVGVSEAQPDNPYVLHSGDEIFFAGDSMMQGVAPHIQQYLQKNYNIKSVNLAKQSTGLAYPSLFNWPKTIEETLSTNANIKILVVFLGPNDPWDMPDLVNGGQLKFQTPEWEMGYRQRMMDILDSAKNHNTQVIWITPPNMKKQKLNEQMIYLNQIMQDELKRHHVLVIDSRKLLGTSNDVYNDYLVKDGETIKMRTSDGIHFSVKGQKLIAQAIQDQITIIP</sequence>
<dbReference type="SUPFAM" id="SSF52266">
    <property type="entry name" value="SGNH hydrolase"/>
    <property type="match status" value="1"/>
</dbReference>
<comment type="caution">
    <text evidence="3">The sequence shown here is derived from an EMBL/GenBank/DDBJ whole genome shotgun (WGS) entry which is preliminary data.</text>
</comment>
<feature type="transmembrane region" description="Helical" evidence="2">
    <location>
        <begin position="38"/>
        <end position="57"/>
    </location>
</feature>
<evidence type="ECO:0000313" key="3">
    <source>
        <dbReference type="EMBL" id="OAU95228.1"/>
    </source>
</evidence>
<dbReference type="InterPro" id="IPR036514">
    <property type="entry name" value="SGNH_hydro_sf"/>
</dbReference>
<dbReference type="eggNOG" id="COG2845">
    <property type="taxonomic scope" value="Bacteria"/>
</dbReference>